<dbReference type="SUPFAM" id="SSF47090">
    <property type="entry name" value="PGBD-like"/>
    <property type="match status" value="1"/>
</dbReference>
<comment type="caution">
    <text evidence="14">The sequence shown here is derived from an EMBL/GenBank/DDBJ whole genome shotgun (WGS) entry which is preliminary data.</text>
</comment>
<dbReference type="InterPro" id="IPR021190">
    <property type="entry name" value="Pept_M10A"/>
</dbReference>
<dbReference type="GO" id="GO:0004222">
    <property type="term" value="F:metalloendopeptidase activity"/>
    <property type="evidence" value="ECO:0007669"/>
    <property type="project" value="InterPro"/>
</dbReference>
<dbReference type="InterPro" id="IPR006026">
    <property type="entry name" value="Peptidase_Metallo"/>
</dbReference>
<evidence type="ECO:0000256" key="11">
    <source>
        <dbReference type="PIRSR" id="PIRSR621190-5"/>
    </source>
</evidence>
<keyword evidence="8" id="KW-0482">Metalloprotease</keyword>
<dbReference type="GO" id="GO:0030198">
    <property type="term" value="P:extracellular matrix organization"/>
    <property type="evidence" value="ECO:0007669"/>
    <property type="project" value="TreeGrafter"/>
</dbReference>
<dbReference type="InterPro" id="IPR036365">
    <property type="entry name" value="PGBD-like_sf"/>
</dbReference>
<dbReference type="GO" id="GO:0005886">
    <property type="term" value="C:plasma membrane"/>
    <property type="evidence" value="ECO:0007669"/>
    <property type="project" value="UniProtKB-SubCell"/>
</dbReference>
<dbReference type="SUPFAM" id="SSF55486">
    <property type="entry name" value="Metalloproteases ('zincins'), catalytic domain"/>
    <property type="match status" value="1"/>
</dbReference>
<dbReference type="CDD" id="cd04278">
    <property type="entry name" value="ZnMc_MMP"/>
    <property type="match status" value="1"/>
</dbReference>
<keyword evidence="10" id="KW-0106">Calcium</keyword>
<dbReference type="InterPro" id="IPR002477">
    <property type="entry name" value="Peptidoglycan-bd-like"/>
</dbReference>
<dbReference type="OrthoDB" id="406838at2759"/>
<evidence type="ECO:0000256" key="5">
    <source>
        <dbReference type="ARBA" id="ARBA00022723"/>
    </source>
</evidence>
<feature type="signal peptide" evidence="12">
    <location>
        <begin position="1"/>
        <end position="26"/>
    </location>
</feature>
<dbReference type="PRINTS" id="PR00138">
    <property type="entry name" value="MATRIXIN"/>
</dbReference>
<comment type="similarity">
    <text evidence="2">Belongs to the peptidase M10A family. Matrix metalloproteinases (MMPs) subfamily.</text>
</comment>
<comment type="cofactor">
    <cofactor evidence="10">
        <name>Ca(2+)</name>
        <dbReference type="ChEBI" id="CHEBI:29108"/>
    </cofactor>
    <text evidence="10">Can bind about 5 Ca(2+) ions per subunit.</text>
</comment>
<keyword evidence="5 10" id="KW-0479">Metal-binding</keyword>
<keyword evidence="3" id="KW-0472">Membrane</keyword>
<accession>A0A9W7IK94</accession>
<sequence>MADKFSTQLFGAFLMFFVLQPFVIKSLEFESVQNLEGAQKGDVVNGLNQIKKYLHSYGYYHHDNEDTLDDRFDDSLESALKAYQDYLGIDVTGKIDSDTIKGVLTPRCGVPDHLVSNYRFNGGKWTNRSLSWSVKNSVNVFTPYELTLALTAAFKSWADVSPLKFAKAGKGKKGDITIGFFSRDHGDGYPFKAEEFAHAFPPKDGRLHYNAKWDWTFDPTKKGENNKIDVQSVGVHEIGHTLGLSHSSDTSAVMYPYYNPGSIKRDLTDDEKKGIKALYRN</sequence>
<keyword evidence="12" id="KW-0732">Signal</keyword>
<comment type="subcellular location">
    <subcellularLocation>
        <location evidence="1">Cell membrane</location>
        <topology evidence="1">Lipid-anchor</topology>
        <topology evidence="1">GPI-anchor</topology>
        <orientation evidence="1">Extracellular side</orientation>
    </subcellularLocation>
</comment>
<dbReference type="EMBL" id="BSYR01000031">
    <property type="protein sequence ID" value="GMI98189.1"/>
    <property type="molecule type" value="Genomic_DNA"/>
</dbReference>
<dbReference type="Proteomes" id="UP001165190">
    <property type="component" value="Unassembled WGS sequence"/>
</dbReference>
<evidence type="ECO:0000256" key="4">
    <source>
        <dbReference type="ARBA" id="ARBA00022670"/>
    </source>
</evidence>
<feature type="short sequence motif" description="Cysteine switch" evidence="11">
    <location>
        <begin position="106"/>
        <end position="115"/>
    </location>
</feature>
<feature type="binding site" description="in inhibited form" evidence="10">
    <location>
        <position position="108"/>
    </location>
    <ligand>
        <name>Zn(2+)</name>
        <dbReference type="ChEBI" id="CHEBI:29105"/>
        <label>2</label>
        <note>catalytic</note>
    </ligand>
</feature>
<dbReference type="Gene3D" id="3.40.390.10">
    <property type="entry name" value="Collagenase (Catalytic Domain)"/>
    <property type="match status" value="1"/>
</dbReference>
<dbReference type="PANTHER" id="PTHR10201">
    <property type="entry name" value="MATRIX METALLOPROTEINASE"/>
    <property type="match status" value="1"/>
</dbReference>
<dbReference type="GO" id="GO:0006508">
    <property type="term" value="P:proteolysis"/>
    <property type="evidence" value="ECO:0007669"/>
    <property type="project" value="UniProtKB-KW"/>
</dbReference>
<evidence type="ECO:0000256" key="2">
    <source>
        <dbReference type="ARBA" id="ARBA00009614"/>
    </source>
</evidence>
<dbReference type="Pfam" id="PF01471">
    <property type="entry name" value="PG_binding_1"/>
    <property type="match status" value="1"/>
</dbReference>
<comment type="cofactor">
    <cofactor evidence="10">
        <name>Zn(2+)</name>
        <dbReference type="ChEBI" id="CHEBI:29105"/>
    </cofactor>
    <text evidence="10">Binds 2 Zn(2+) ions per subunit.</text>
</comment>
<feature type="binding site" evidence="10">
    <location>
        <position position="246"/>
    </location>
    <ligand>
        <name>Zn(2+)</name>
        <dbReference type="ChEBI" id="CHEBI:29105"/>
        <label>2</label>
        <note>catalytic</note>
    </ligand>
</feature>
<dbReference type="GO" id="GO:0098552">
    <property type="term" value="C:side of membrane"/>
    <property type="evidence" value="ECO:0007669"/>
    <property type="project" value="UniProtKB-KW"/>
</dbReference>
<feature type="binding site" evidence="10">
    <location>
        <position position="254"/>
    </location>
    <ligand>
        <name>Zn(2+)</name>
        <dbReference type="ChEBI" id="CHEBI:29105"/>
        <label>2</label>
        <note>catalytic</note>
    </ligand>
</feature>
<feature type="binding site" evidence="10">
    <location>
        <position position="198"/>
    </location>
    <ligand>
        <name>Zn(2+)</name>
        <dbReference type="ChEBI" id="CHEBI:29105"/>
        <label>1</label>
    </ligand>
</feature>
<evidence type="ECO:0000313" key="14">
    <source>
        <dbReference type="EMBL" id="GMI98189.1"/>
    </source>
</evidence>
<dbReference type="InterPro" id="IPR001818">
    <property type="entry name" value="Pept_M10_metallopeptidase"/>
</dbReference>
<evidence type="ECO:0000256" key="12">
    <source>
        <dbReference type="SAM" id="SignalP"/>
    </source>
</evidence>
<feature type="binding site" evidence="10">
    <location>
        <position position="185"/>
    </location>
    <ligand>
        <name>Zn(2+)</name>
        <dbReference type="ChEBI" id="CHEBI:29105"/>
        <label>1</label>
    </ligand>
</feature>
<feature type="binding site" evidence="10">
    <location>
        <position position="240"/>
    </location>
    <ligand>
        <name>Zn(2+)</name>
        <dbReference type="ChEBI" id="CHEBI:29105"/>
        <label>2</label>
        <note>catalytic</note>
    </ligand>
</feature>
<dbReference type="PANTHER" id="PTHR10201:SF268">
    <property type="entry name" value="PEPTIDASE METALLOPEPTIDASE DOMAIN-CONTAINING PROTEIN"/>
    <property type="match status" value="1"/>
</dbReference>
<reference evidence="14" key="1">
    <citation type="submission" date="2023-05" db="EMBL/GenBank/DDBJ databases">
        <title>Genome and transcriptome analyses reveal genes involved in the formation of fine ridges on petal epidermal cells in Hibiscus trionum.</title>
        <authorList>
            <person name="Koshimizu S."/>
            <person name="Masuda S."/>
            <person name="Ishii T."/>
            <person name="Shirasu K."/>
            <person name="Hoshino A."/>
            <person name="Arita M."/>
        </authorList>
    </citation>
    <scope>NUCLEOTIDE SEQUENCE</scope>
    <source>
        <strain evidence="14">Hamamatsu line</strain>
    </source>
</reference>
<proteinExistence type="inferred from homology"/>
<evidence type="ECO:0000256" key="1">
    <source>
        <dbReference type="ARBA" id="ARBA00004471"/>
    </source>
</evidence>
<keyword evidence="7 10" id="KW-0862">Zinc</keyword>
<feature type="active site" evidence="9">
    <location>
        <position position="237"/>
    </location>
</feature>
<evidence type="ECO:0000256" key="3">
    <source>
        <dbReference type="ARBA" id="ARBA00022622"/>
    </source>
</evidence>
<dbReference type="GO" id="GO:0030574">
    <property type="term" value="P:collagen catabolic process"/>
    <property type="evidence" value="ECO:0007669"/>
    <property type="project" value="TreeGrafter"/>
</dbReference>
<keyword evidence="6" id="KW-0378">Hydrolase</keyword>
<keyword evidence="3" id="KW-0449">Lipoprotein</keyword>
<evidence type="ECO:0000256" key="7">
    <source>
        <dbReference type="ARBA" id="ARBA00022833"/>
    </source>
</evidence>
<evidence type="ECO:0000259" key="13">
    <source>
        <dbReference type="SMART" id="SM00235"/>
    </source>
</evidence>
<feature type="chain" id="PRO_5040749443" description="Peptidase metallopeptidase domain-containing protein" evidence="12">
    <location>
        <begin position="27"/>
        <end position="281"/>
    </location>
</feature>
<feature type="binding site" evidence="10">
    <location>
        <position position="187"/>
    </location>
    <ligand>
        <name>Zn(2+)</name>
        <dbReference type="ChEBI" id="CHEBI:29105"/>
        <label>1</label>
    </ligand>
</feature>
<feature type="binding site" evidence="10">
    <location>
        <position position="236"/>
    </location>
    <ligand>
        <name>Zn(2+)</name>
        <dbReference type="ChEBI" id="CHEBI:29105"/>
        <label>2</label>
        <note>catalytic</note>
    </ligand>
</feature>
<feature type="binding site" evidence="10">
    <location>
        <position position="175"/>
    </location>
    <ligand>
        <name>Ca(2+)</name>
        <dbReference type="ChEBI" id="CHEBI:29108"/>
        <label>2</label>
    </ligand>
</feature>
<dbReference type="Pfam" id="PF00413">
    <property type="entry name" value="Peptidase_M10"/>
    <property type="match status" value="1"/>
</dbReference>
<dbReference type="InterPro" id="IPR033739">
    <property type="entry name" value="M10A_MMP"/>
</dbReference>
<keyword evidence="3" id="KW-0336">GPI-anchor</keyword>
<dbReference type="SMART" id="SM00235">
    <property type="entry name" value="ZnMc"/>
    <property type="match status" value="1"/>
</dbReference>
<dbReference type="AlphaFoldDB" id="A0A9W7IK94"/>
<feature type="domain" description="Peptidase metallopeptidase" evidence="13">
    <location>
        <begin position="121"/>
        <end position="281"/>
    </location>
</feature>
<feature type="binding site" evidence="10">
    <location>
        <position position="208"/>
    </location>
    <ligand>
        <name>Zn(2+)</name>
        <dbReference type="ChEBI" id="CHEBI:29105"/>
        <label>1</label>
    </ligand>
</feature>
<keyword evidence="4" id="KW-0645">Protease</keyword>
<name>A0A9W7IK94_HIBTR</name>
<evidence type="ECO:0000256" key="8">
    <source>
        <dbReference type="ARBA" id="ARBA00023049"/>
    </source>
</evidence>
<organism evidence="14 15">
    <name type="scientific">Hibiscus trionum</name>
    <name type="common">Flower of an hour</name>
    <dbReference type="NCBI Taxonomy" id="183268"/>
    <lineage>
        <taxon>Eukaryota</taxon>
        <taxon>Viridiplantae</taxon>
        <taxon>Streptophyta</taxon>
        <taxon>Embryophyta</taxon>
        <taxon>Tracheophyta</taxon>
        <taxon>Spermatophyta</taxon>
        <taxon>Magnoliopsida</taxon>
        <taxon>eudicotyledons</taxon>
        <taxon>Gunneridae</taxon>
        <taxon>Pentapetalae</taxon>
        <taxon>rosids</taxon>
        <taxon>malvids</taxon>
        <taxon>Malvales</taxon>
        <taxon>Malvaceae</taxon>
        <taxon>Malvoideae</taxon>
        <taxon>Hibiscus</taxon>
    </lineage>
</organism>
<keyword evidence="3" id="KW-0325">Glycoprotein</keyword>
<evidence type="ECO:0000313" key="15">
    <source>
        <dbReference type="Proteomes" id="UP001165190"/>
    </source>
</evidence>
<evidence type="ECO:0000256" key="10">
    <source>
        <dbReference type="PIRSR" id="PIRSR621190-2"/>
    </source>
</evidence>
<dbReference type="GO" id="GO:0031012">
    <property type="term" value="C:extracellular matrix"/>
    <property type="evidence" value="ECO:0007669"/>
    <property type="project" value="InterPro"/>
</dbReference>
<protein>
    <recommendedName>
        <fullName evidence="13">Peptidase metallopeptidase domain-containing protein</fullName>
    </recommendedName>
</protein>
<gene>
    <name evidence="14" type="ORF">HRI_003488200</name>
</gene>
<dbReference type="InterPro" id="IPR024079">
    <property type="entry name" value="MetalloPept_cat_dom_sf"/>
</dbReference>
<dbReference type="GO" id="GO:0008270">
    <property type="term" value="F:zinc ion binding"/>
    <property type="evidence" value="ECO:0007669"/>
    <property type="project" value="InterPro"/>
</dbReference>
<keyword evidence="15" id="KW-1185">Reference proteome</keyword>
<evidence type="ECO:0000256" key="6">
    <source>
        <dbReference type="ARBA" id="ARBA00022801"/>
    </source>
</evidence>
<evidence type="ECO:0000256" key="9">
    <source>
        <dbReference type="PIRSR" id="PIRSR621190-1"/>
    </source>
</evidence>